<feature type="region of interest" description="Disordered" evidence="2">
    <location>
        <begin position="686"/>
        <end position="710"/>
    </location>
</feature>
<name>A1CR94_ASPCL</name>
<dbReference type="InterPro" id="IPR024500">
    <property type="entry name" value="DUF3074"/>
</dbReference>
<dbReference type="PANTHER" id="PTHR19308:SF14">
    <property type="entry name" value="START DOMAIN-CONTAINING PROTEIN"/>
    <property type="match status" value="1"/>
</dbReference>
<dbReference type="SUPFAM" id="SSF55961">
    <property type="entry name" value="Bet v1-like"/>
    <property type="match status" value="1"/>
</dbReference>
<dbReference type="HOGENOM" id="CLU_022947_0_0_1"/>
<feature type="region of interest" description="Disordered" evidence="2">
    <location>
        <begin position="395"/>
        <end position="438"/>
    </location>
</feature>
<evidence type="ECO:0000313" key="4">
    <source>
        <dbReference type="EMBL" id="EAW08165.1"/>
    </source>
</evidence>
<feature type="region of interest" description="Disordered" evidence="2">
    <location>
        <begin position="310"/>
        <end position="348"/>
    </location>
</feature>
<dbReference type="GeneID" id="4700874"/>
<proteinExistence type="predicted"/>
<dbReference type="VEuPathDB" id="FungiDB:ACLA_028910"/>
<dbReference type="eggNOG" id="ENOG502S6FW">
    <property type="taxonomic scope" value="Eukaryota"/>
</dbReference>
<feature type="compositionally biased region" description="Low complexity" evidence="2">
    <location>
        <begin position="610"/>
        <end position="627"/>
    </location>
</feature>
<protein>
    <recommendedName>
        <fullName evidence="3">DUF3074 domain-containing protein</fullName>
    </recommendedName>
</protein>
<dbReference type="InterPro" id="IPR051213">
    <property type="entry name" value="START_lipid_transfer"/>
</dbReference>
<sequence length="757" mass="83448">MAALQDALQCLAPVTWDSIPTDPDKLRSYIHDISSKARLIVDSVPEPLPSHSHTRYAVDPSSPAASRLAPSPARTRSTDPETTSLYKHWGKPIKISSVKDNPLEIPIYKVQGSNGKGAWFGRRSVHAGLPFSRWKEKLASEMDETLRANEARMRKGHIADQAVRGIGAERLLERVEVKDEQGLKTLGTVNVYHVSAQFPKPTTPRDFVTLIIDWETEVNGVDAEIGTANNGAEARRRGRNWMMVSKPCEHPDAPPNQGYIRGQYESVEFIREIPVSKPPGKDVPHGKALSPVCSEDNLLRGGVLVEATQQKGALDEKVGRKRGNTGSAAQEKQNENTDGHDDQPDDEDSYPVEWIMVTRSDPGGSIPRWMVEKGTPKSICTDSVKFLDWACRDSDGPGKDKREDHRQLSSGKPLDGSSMDGRAHESTDSESGYTEYEEEEHHGLIASFSYLLNAGLERYAPKAVLDYLPQHTRESSAQYSSSDETDAPSEKVSSSDISRAKGKGGTENLEKTPDLPAADAASQTSQAVSLPNSVPTTPLLEIAENIPSLEMMNMNKKGKLSSHEKQLVKLAQRKREVEAQLDNVRNEIQTLRLESPNDIDPKKAKVIAAAAGGDSGASDQASTASSDQKPIVDGTPTPSDPSRRHKNKGNSDTAHLHKIASGLFQQESKLLKQLGKIEKHQLKEASKIEVQQRKHAEREEKTRSRAETDGLRQEVETLKKEIERLRTERQKWLDLVASLQAENTKLAAQQKGNAESH</sequence>
<keyword evidence="1" id="KW-0175">Coiled coil</keyword>
<feature type="domain" description="DUF3074" evidence="3">
    <location>
        <begin position="119"/>
        <end position="390"/>
    </location>
</feature>
<dbReference type="Pfam" id="PF11274">
    <property type="entry name" value="DUF3074"/>
    <property type="match status" value="1"/>
</dbReference>
<dbReference type="EMBL" id="DS027059">
    <property type="protein sequence ID" value="EAW08165.1"/>
    <property type="molecule type" value="Genomic_DNA"/>
</dbReference>
<dbReference type="AlphaFoldDB" id="A1CR94"/>
<feature type="compositionally biased region" description="Polar residues" evidence="2">
    <location>
        <begin position="521"/>
        <end position="533"/>
    </location>
</feature>
<dbReference type="RefSeq" id="XP_001269591.1">
    <property type="nucleotide sequence ID" value="XM_001269590.1"/>
</dbReference>
<reference evidence="4 5" key="1">
    <citation type="journal article" date="2008" name="PLoS Genet.">
        <title>Genomic islands in the pathogenic filamentous fungus Aspergillus fumigatus.</title>
        <authorList>
            <person name="Fedorova N.D."/>
            <person name="Khaldi N."/>
            <person name="Joardar V.S."/>
            <person name="Maiti R."/>
            <person name="Amedeo P."/>
            <person name="Anderson M.J."/>
            <person name="Crabtree J."/>
            <person name="Silva J.C."/>
            <person name="Badger J.H."/>
            <person name="Albarraq A."/>
            <person name="Angiuoli S."/>
            <person name="Bussey H."/>
            <person name="Bowyer P."/>
            <person name="Cotty P.J."/>
            <person name="Dyer P.S."/>
            <person name="Egan A."/>
            <person name="Galens K."/>
            <person name="Fraser-Liggett C.M."/>
            <person name="Haas B.J."/>
            <person name="Inman J.M."/>
            <person name="Kent R."/>
            <person name="Lemieux S."/>
            <person name="Malavazi I."/>
            <person name="Orvis J."/>
            <person name="Roemer T."/>
            <person name="Ronning C.M."/>
            <person name="Sundaram J.P."/>
            <person name="Sutton G."/>
            <person name="Turner G."/>
            <person name="Venter J.C."/>
            <person name="White O.R."/>
            <person name="Whitty B.R."/>
            <person name="Youngman P."/>
            <person name="Wolfe K.H."/>
            <person name="Goldman G.H."/>
            <person name="Wortman J.R."/>
            <person name="Jiang B."/>
            <person name="Denning D.W."/>
            <person name="Nierman W.C."/>
        </authorList>
    </citation>
    <scope>NUCLEOTIDE SEQUENCE [LARGE SCALE GENOMIC DNA]</scope>
    <source>
        <strain evidence="5">ATCC 1007 / CBS 513.65 / DSM 816 / NCTC 3887 / NRRL 1</strain>
    </source>
</reference>
<dbReference type="Proteomes" id="UP000006701">
    <property type="component" value="Unassembled WGS sequence"/>
</dbReference>
<feature type="coiled-coil region" evidence="1">
    <location>
        <begin position="560"/>
        <end position="594"/>
    </location>
</feature>
<keyword evidence="5" id="KW-1185">Reference proteome</keyword>
<feature type="region of interest" description="Disordered" evidence="2">
    <location>
        <begin position="50"/>
        <end position="85"/>
    </location>
</feature>
<dbReference type="InterPro" id="IPR023393">
    <property type="entry name" value="START-like_dom_sf"/>
</dbReference>
<feature type="region of interest" description="Disordered" evidence="2">
    <location>
        <begin position="610"/>
        <end position="652"/>
    </location>
</feature>
<feature type="compositionally biased region" description="Basic and acidic residues" evidence="2">
    <location>
        <begin position="395"/>
        <end position="407"/>
    </location>
</feature>
<evidence type="ECO:0000313" key="5">
    <source>
        <dbReference type="Proteomes" id="UP000006701"/>
    </source>
</evidence>
<organism evidence="4 5">
    <name type="scientific">Aspergillus clavatus (strain ATCC 1007 / CBS 513.65 / DSM 816 / NCTC 3887 / NRRL 1 / QM 1276 / 107)</name>
    <dbReference type="NCBI Taxonomy" id="344612"/>
    <lineage>
        <taxon>Eukaryota</taxon>
        <taxon>Fungi</taxon>
        <taxon>Dikarya</taxon>
        <taxon>Ascomycota</taxon>
        <taxon>Pezizomycotina</taxon>
        <taxon>Eurotiomycetes</taxon>
        <taxon>Eurotiomycetidae</taxon>
        <taxon>Eurotiales</taxon>
        <taxon>Aspergillaceae</taxon>
        <taxon>Aspergillus</taxon>
        <taxon>Aspergillus subgen. Fumigati</taxon>
    </lineage>
</organism>
<evidence type="ECO:0000256" key="1">
    <source>
        <dbReference type="SAM" id="Coils"/>
    </source>
</evidence>
<gene>
    <name evidence="4" type="ORF">ACLA_028910</name>
</gene>
<dbReference type="KEGG" id="act:ACLA_028910"/>
<accession>A1CR94</accession>
<dbReference type="PANTHER" id="PTHR19308">
    <property type="entry name" value="PHOSPHATIDYLCHOLINE TRANSFER PROTEIN"/>
    <property type="match status" value="1"/>
</dbReference>
<feature type="region of interest" description="Disordered" evidence="2">
    <location>
        <begin position="473"/>
        <end position="533"/>
    </location>
</feature>
<feature type="compositionally biased region" description="Basic and acidic residues" evidence="2">
    <location>
        <begin position="332"/>
        <end position="342"/>
    </location>
</feature>
<dbReference type="Gene3D" id="3.30.530.20">
    <property type="match status" value="1"/>
</dbReference>
<dbReference type="OrthoDB" id="5403181at2759"/>
<evidence type="ECO:0000259" key="3">
    <source>
        <dbReference type="Pfam" id="PF11274"/>
    </source>
</evidence>
<feature type="compositionally biased region" description="Low complexity" evidence="2">
    <location>
        <begin position="60"/>
        <end position="75"/>
    </location>
</feature>
<dbReference type="OMA" id="MNPVEWI"/>
<evidence type="ECO:0000256" key="2">
    <source>
        <dbReference type="SAM" id="MobiDB-lite"/>
    </source>
</evidence>